<dbReference type="InterPro" id="IPR004387">
    <property type="entry name" value="Pept_M50_Zn"/>
</dbReference>
<evidence type="ECO:0000313" key="14">
    <source>
        <dbReference type="Proteomes" id="UP001228113"/>
    </source>
</evidence>
<feature type="transmembrane region" description="Helical" evidence="11">
    <location>
        <begin position="349"/>
        <end position="370"/>
    </location>
</feature>
<feature type="transmembrane region" description="Helical" evidence="11">
    <location>
        <begin position="12"/>
        <end position="35"/>
    </location>
</feature>
<evidence type="ECO:0000259" key="12">
    <source>
        <dbReference type="Pfam" id="PF02163"/>
    </source>
</evidence>
<accession>A0AA48H6X1</accession>
<comment type="similarity">
    <text evidence="3 11">Belongs to the peptidase M50B family.</text>
</comment>
<dbReference type="Pfam" id="PF02163">
    <property type="entry name" value="Peptidase_M50"/>
    <property type="match status" value="1"/>
</dbReference>
<dbReference type="GO" id="GO:0046872">
    <property type="term" value="F:metal ion binding"/>
    <property type="evidence" value="ECO:0007669"/>
    <property type="project" value="UniProtKB-KW"/>
</dbReference>
<evidence type="ECO:0000256" key="3">
    <source>
        <dbReference type="ARBA" id="ARBA00007931"/>
    </source>
</evidence>
<feature type="transmembrane region" description="Helical" evidence="11">
    <location>
        <begin position="110"/>
        <end position="133"/>
    </location>
</feature>
<evidence type="ECO:0000256" key="5">
    <source>
        <dbReference type="ARBA" id="ARBA00022692"/>
    </source>
</evidence>
<gene>
    <name evidence="13" type="ORF">METESE_34390</name>
</gene>
<comment type="subcellular location">
    <subcellularLocation>
        <location evidence="2">Membrane</location>
        <topology evidence="2">Multi-pass membrane protein</topology>
    </subcellularLocation>
</comment>
<protein>
    <recommendedName>
        <fullName evidence="11">Zinc metalloprotease</fullName>
        <ecNumber evidence="11">3.4.24.-</ecNumber>
    </recommendedName>
</protein>
<dbReference type="GO" id="GO:0004222">
    <property type="term" value="F:metalloendopeptidase activity"/>
    <property type="evidence" value="ECO:0007669"/>
    <property type="project" value="InterPro"/>
</dbReference>
<dbReference type="InterPro" id="IPR008915">
    <property type="entry name" value="Peptidase_M50"/>
</dbReference>
<dbReference type="Gene3D" id="2.30.42.10">
    <property type="match status" value="1"/>
</dbReference>
<organism evidence="13 14">
    <name type="scientific">Mesoterricola sediminis</name>
    <dbReference type="NCBI Taxonomy" id="2927980"/>
    <lineage>
        <taxon>Bacteria</taxon>
        <taxon>Pseudomonadati</taxon>
        <taxon>Acidobacteriota</taxon>
        <taxon>Holophagae</taxon>
        <taxon>Holophagales</taxon>
        <taxon>Holophagaceae</taxon>
        <taxon>Mesoterricola</taxon>
    </lineage>
</organism>
<dbReference type="KEGG" id="msea:METESE_34390"/>
<dbReference type="PANTHER" id="PTHR42837:SF2">
    <property type="entry name" value="MEMBRANE METALLOPROTEASE ARASP2, CHLOROPLASTIC-RELATED"/>
    <property type="match status" value="1"/>
</dbReference>
<dbReference type="AlphaFoldDB" id="A0AA48H6X1"/>
<keyword evidence="4" id="KW-0645">Protease</keyword>
<sequence>MKRLLFTVPALALVSLIPGVGFWGPVILLVSLIFFHELGHFLVAKWMGLPVEVFSLGFGPRVAGFAWKETDVRLSLLPLGGYVRLAGYNPEDPDAEDPHGFLAQPAWKRLAFYGGGILANILITVVVFFFLGVHSARVVSAKPQSSPLMVLEAVKDLPAAKAGIQAGDQIRVLGDLRFPGNASDEVIPYVRSQAGKSLPVVLDRDGRQVSLSLVPQGDPGSARIGVNFEPTAWTFEKRPLKASDLWTGTTFATRESWRLGVDILGNFGKLITGRVSVKEVGGPITIARVGSRAAKAGLMQFMALLALISMNLAILNALPIPFLDGGHALLLIIEKIRGRDLSARVKERILTGGFIFIVGLFALIIFQDLLKLRH</sequence>
<dbReference type="Proteomes" id="UP001228113">
    <property type="component" value="Chromosome"/>
</dbReference>
<proteinExistence type="inferred from homology"/>
<evidence type="ECO:0000256" key="8">
    <source>
        <dbReference type="ARBA" id="ARBA00022989"/>
    </source>
</evidence>
<evidence type="ECO:0000256" key="9">
    <source>
        <dbReference type="ARBA" id="ARBA00023049"/>
    </source>
</evidence>
<evidence type="ECO:0000256" key="2">
    <source>
        <dbReference type="ARBA" id="ARBA00004141"/>
    </source>
</evidence>
<evidence type="ECO:0000256" key="1">
    <source>
        <dbReference type="ARBA" id="ARBA00001947"/>
    </source>
</evidence>
<keyword evidence="6 11" id="KW-0378">Hydrolase</keyword>
<keyword evidence="7 11" id="KW-0862">Zinc</keyword>
<reference evidence="13" key="1">
    <citation type="journal article" date="2023" name="Int. J. Syst. Evol. Microbiol.">
        <title>Mesoterricola silvestris gen. nov., sp. nov., Mesoterricola sediminis sp. nov., Geothrix oryzae sp. nov., Geothrix edaphica sp. nov., Geothrix rubra sp. nov., and Geothrix limicola sp. nov., six novel members of Acidobacteriota isolated from soils.</title>
        <authorList>
            <person name="Itoh H."/>
            <person name="Sugisawa Y."/>
            <person name="Mise K."/>
            <person name="Xu Z."/>
            <person name="Kuniyasu M."/>
            <person name="Ushijima N."/>
            <person name="Kawano K."/>
            <person name="Kobayashi E."/>
            <person name="Shiratori Y."/>
            <person name="Masuda Y."/>
            <person name="Senoo K."/>
        </authorList>
    </citation>
    <scope>NUCLEOTIDE SEQUENCE</scope>
    <source>
        <strain evidence="13">W786</strain>
    </source>
</reference>
<keyword evidence="14" id="KW-1185">Reference proteome</keyword>
<name>A0AA48H6X1_9BACT</name>
<dbReference type="NCBIfam" id="TIGR00054">
    <property type="entry name" value="RIP metalloprotease RseP"/>
    <property type="match status" value="1"/>
</dbReference>
<evidence type="ECO:0000256" key="7">
    <source>
        <dbReference type="ARBA" id="ARBA00022833"/>
    </source>
</evidence>
<dbReference type="GO" id="GO:0016020">
    <property type="term" value="C:membrane"/>
    <property type="evidence" value="ECO:0007669"/>
    <property type="project" value="UniProtKB-SubCell"/>
</dbReference>
<keyword evidence="5 11" id="KW-0812">Transmembrane</keyword>
<evidence type="ECO:0000256" key="6">
    <source>
        <dbReference type="ARBA" id="ARBA00022801"/>
    </source>
</evidence>
<evidence type="ECO:0000256" key="11">
    <source>
        <dbReference type="RuleBase" id="RU362031"/>
    </source>
</evidence>
<evidence type="ECO:0000256" key="4">
    <source>
        <dbReference type="ARBA" id="ARBA00022670"/>
    </source>
</evidence>
<feature type="domain" description="Peptidase M50" evidence="12">
    <location>
        <begin position="26"/>
        <end position="359"/>
    </location>
</feature>
<dbReference type="RefSeq" id="WP_316410714.1">
    <property type="nucleotide sequence ID" value="NZ_AP027081.1"/>
</dbReference>
<feature type="transmembrane region" description="Helical" evidence="11">
    <location>
        <begin position="301"/>
        <end position="322"/>
    </location>
</feature>
<dbReference type="EC" id="3.4.24.-" evidence="11"/>
<evidence type="ECO:0000256" key="10">
    <source>
        <dbReference type="ARBA" id="ARBA00023136"/>
    </source>
</evidence>
<keyword evidence="10 11" id="KW-0472">Membrane</keyword>
<dbReference type="PANTHER" id="PTHR42837">
    <property type="entry name" value="REGULATOR OF SIGMA-E PROTEASE RSEP"/>
    <property type="match status" value="1"/>
</dbReference>
<keyword evidence="9 11" id="KW-0482">Metalloprotease</keyword>
<dbReference type="GO" id="GO:0006508">
    <property type="term" value="P:proteolysis"/>
    <property type="evidence" value="ECO:0007669"/>
    <property type="project" value="UniProtKB-KW"/>
</dbReference>
<dbReference type="InterPro" id="IPR036034">
    <property type="entry name" value="PDZ_sf"/>
</dbReference>
<keyword evidence="11" id="KW-0479">Metal-binding</keyword>
<evidence type="ECO:0000313" key="13">
    <source>
        <dbReference type="EMBL" id="BDU78481.1"/>
    </source>
</evidence>
<dbReference type="EMBL" id="AP027081">
    <property type="protein sequence ID" value="BDU78481.1"/>
    <property type="molecule type" value="Genomic_DNA"/>
</dbReference>
<comment type="cofactor">
    <cofactor evidence="1 11">
        <name>Zn(2+)</name>
        <dbReference type="ChEBI" id="CHEBI:29105"/>
    </cofactor>
</comment>
<dbReference type="SUPFAM" id="SSF50156">
    <property type="entry name" value="PDZ domain-like"/>
    <property type="match status" value="1"/>
</dbReference>
<keyword evidence="8 11" id="KW-1133">Transmembrane helix</keyword>
<dbReference type="CDD" id="cd06163">
    <property type="entry name" value="S2P-M50_PDZ_RseP-like"/>
    <property type="match status" value="1"/>
</dbReference>